<dbReference type="InterPro" id="IPR001670">
    <property type="entry name" value="ADH_Fe/GldA"/>
</dbReference>
<dbReference type="PATRIC" id="fig|1671680.3.peg.727"/>
<keyword evidence="3" id="KW-1185">Reference proteome</keyword>
<protein>
    <submittedName>
        <fullName evidence="2">Alcohol dehydrogenase YqhD</fullName>
        <ecNumber evidence="2">1.1.1.-</ecNumber>
    </submittedName>
</protein>
<accession>A0A166IDC6</accession>
<dbReference type="EC" id="1.1.1.-" evidence="2"/>
<comment type="caution">
    <text evidence="2">The sequence shown here is derived from an EMBL/GenBank/DDBJ whole genome shotgun (WGS) entry which is preliminary data.</text>
</comment>
<dbReference type="InterPro" id="IPR039697">
    <property type="entry name" value="Alcohol_dehydrogenase_Fe"/>
</dbReference>
<name>A0A166IDC6_9MICO</name>
<evidence type="ECO:0000259" key="1">
    <source>
        <dbReference type="Pfam" id="PF00465"/>
    </source>
</evidence>
<sequence length="403" mass="41170">MPSTTTTSVLTGFDAEGIRALCVRAGGRERESTEGVVVFADRALLTAPSTKALLAAVAWDSREPLVRPVSGPPELEAVLEDARALRGFSAVLAFGGGSVIDRAKLARAAAAGAELRSATESAPGHVRLDTAASPLPLIALPTTLGTGSERNTNAVLDAADRRFLVSGEVLRPEAAVLDAAFTRSLGTDAILSGVYEALARTIEPYASPSSHPGADQLALATAGRLAVLGDTVSSRRGEPVGDEVLLEIARLSGLSHAPAMHAGRTAFAFPGWFLAHELASVTGASKVSCLSALLPVIDRRARLGARAWGSARRRGTASGAVLSAIGLPPGDESALGVLAARWSLPAPSAEVDVDALTARILSAWGPPSPHLARVGRDELLAVLSEATGTGGASPRTPAPPAQS</sequence>
<organism evidence="2 3">
    <name type="scientific">Rathayibacter tanaceti</name>
    <dbReference type="NCBI Taxonomy" id="1671680"/>
    <lineage>
        <taxon>Bacteria</taxon>
        <taxon>Bacillati</taxon>
        <taxon>Actinomycetota</taxon>
        <taxon>Actinomycetes</taxon>
        <taxon>Micrococcales</taxon>
        <taxon>Microbacteriaceae</taxon>
        <taxon>Rathayibacter</taxon>
    </lineage>
</organism>
<dbReference type="GO" id="GO:0004022">
    <property type="term" value="F:alcohol dehydrogenase (NAD+) activity"/>
    <property type="evidence" value="ECO:0007669"/>
    <property type="project" value="TreeGrafter"/>
</dbReference>
<dbReference type="SUPFAM" id="SSF56796">
    <property type="entry name" value="Dehydroquinate synthase-like"/>
    <property type="match status" value="1"/>
</dbReference>
<reference evidence="2 3" key="1">
    <citation type="submission" date="2015-08" db="EMBL/GenBank/DDBJ databases">
        <title>Draft Genome Sequence of Rathayibacter sp. Strain VKM Ac-2596 Isolated from Leaf Gall Induced by Plant-Parasitic Nematodes.</title>
        <authorList>
            <person name="Vasilenko O.V."/>
            <person name="Starodumova I.P."/>
            <person name="Tarlachkov S.V."/>
            <person name="Dorofeeva L.V."/>
            <person name="Evtushenko L.I."/>
        </authorList>
    </citation>
    <scope>NUCLEOTIDE SEQUENCE [LARGE SCALE GENOMIC DNA]</scope>
    <source>
        <strain evidence="2 3">VKM Ac-2596</strain>
    </source>
</reference>
<dbReference type="EMBL" id="LIIN01000013">
    <property type="protein sequence ID" value="KZX22194.1"/>
    <property type="molecule type" value="Genomic_DNA"/>
</dbReference>
<gene>
    <name evidence="2" type="primary">yqhD</name>
    <name evidence="2" type="ORF">ACH61_00680</name>
</gene>
<evidence type="ECO:0000313" key="2">
    <source>
        <dbReference type="EMBL" id="KZX22194.1"/>
    </source>
</evidence>
<dbReference type="GO" id="GO:0046872">
    <property type="term" value="F:metal ion binding"/>
    <property type="evidence" value="ECO:0007669"/>
    <property type="project" value="InterPro"/>
</dbReference>
<dbReference type="RefSeq" id="WP_082844969.1">
    <property type="nucleotide sequence ID" value="NZ_CP047186.1"/>
</dbReference>
<dbReference type="Pfam" id="PF00465">
    <property type="entry name" value="Fe-ADH"/>
    <property type="match status" value="1"/>
</dbReference>
<dbReference type="PANTHER" id="PTHR11496:SF94">
    <property type="entry name" value="ALCOHOL DEHYDROGENASE EUTG-RELATED"/>
    <property type="match status" value="1"/>
</dbReference>
<evidence type="ECO:0000313" key="3">
    <source>
        <dbReference type="Proteomes" id="UP000076717"/>
    </source>
</evidence>
<dbReference type="AlphaFoldDB" id="A0A166IDC6"/>
<feature type="domain" description="Alcohol dehydrogenase iron-type/glycerol dehydrogenase GldA" evidence="1">
    <location>
        <begin position="35"/>
        <end position="178"/>
    </location>
</feature>
<keyword evidence="2" id="KW-0560">Oxidoreductase</keyword>
<dbReference type="Gene3D" id="3.40.50.1970">
    <property type="match status" value="1"/>
</dbReference>
<dbReference type="PANTHER" id="PTHR11496">
    <property type="entry name" value="ALCOHOL DEHYDROGENASE"/>
    <property type="match status" value="1"/>
</dbReference>
<proteinExistence type="predicted"/>
<dbReference type="Proteomes" id="UP000076717">
    <property type="component" value="Unassembled WGS sequence"/>
</dbReference>